<dbReference type="AlphaFoldDB" id="A0A8H7PZL9"/>
<evidence type="ECO:0000313" key="1">
    <source>
        <dbReference type="EMBL" id="KAG2182815.1"/>
    </source>
</evidence>
<dbReference type="GO" id="GO:0006368">
    <property type="term" value="P:transcription elongation by RNA polymerase II"/>
    <property type="evidence" value="ECO:0007669"/>
    <property type="project" value="InterPro"/>
</dbReference>
<dbReference type="Gene3D" id="6.10.250.3180">
    <property type="match status" value="1"/>
</dbReference>
<accession>A0A8H7PZL9</accession>
<evidence type="ECO:0000313" key="2">
    <source>
        <dbReference type="Proteomes" id="UP000612746"/>
    </source>
</evidence>
<dbReference type="PANTHER" id="PTHR15141">
    <property type="entry name" value="TRANSCRIPTION ELONGATION FACTOR B POLYPEPTIDE 3"/>
    <property type="match status" value="1"/>
</dbReference>
<dbReference type="EMBL" id="JAEPRA010000007">
    <property type="protein sequence ID" value="KAG2182815.1"/>
    <property type="molecule type" value="Genomic_DNA"/>
</dbReference>
<comment type="caution">
    <text evidence="1">The sequence shown here is derived from an EMBL/GenBank/DDBJ whole genome shotgun (WGS) entry which is preliminary data.</text>
</comment>
<gene>
    <name evidence="1" type="ORF">INT44_005795</name>
</gene>
<proteinExistence type="predicted"/>
<protein>
    <submittedName>
        <fullName evidence="1">Uncharacterized protein</fullName>
    </submittedName>
</protein>
<reference evidence="1" key="1">
    <citation type="submission" date="2020-12" db="EMBL/GenBank/DDBJ databases">
        <title>Metabolic potential, ecology and presence of endohyphal bacteria is reflected in genomic diversity of Mucoromycotina.</title>
        <authorList>
            <person name="Muszewska A."/>
            <person name="Okrasinska A."/>
            <person name="Steczkiewicz K."/>
            <person name="Drgas O."/>
            <person name="Orlowska M."/>
            <person name="Perlinska-Lenart U."/>
            <person name="Aleksandrzak-Piekarczyk T."/>
            <person name="Szatraj K."/>
            <person name="Zielenkiewicz U."/>
            <person name="Pilsyk S."/>
            <person name="Malc E."/>
            <person name="Mieczkowski P."/>
            <person name="Kruszewska J.S."/>
            <person name="Biernat P."/>
            <person name="Pawlowska J."/>
        </authorList>
    </citation>
    <scope>NUCLEOTIDE SEQUENCE</scope>
    <source>
        <strain evidence="1">WA0000051536</strain>
    </source>
</reference>
<dbReference type="InterPro" id="IPR010684">
    <property type="entry name" value="RNA_pol_II_trans_fac_SIII_A"/>
</dbReference>
<dbReference type="Pfam" id="PF06881">
    <property type="entry name" value="Elongin_A"/>
    <property type="match status" value="1"/>
</dbReference>
<sequence length="296" mass="34062">MEAPLKRATAQQLYRIEKCNPHITEETQDLWIPHCLTFRDMRIAYEAGNISLDTNWRETYLERHEENQRKRQLIGAKIKSHYNQIQNEKEARSTKFINKAILPSKRRVEHSFNHTSKRTRGNSLFAKTMHAARQEAAIYHSHDNRRPNPNPSPRHINTTVIRIDKVPSALQMSYSALSHKEPIQLKPPPILKPPPPVNISQRNVIPAGLSNKAMKDPSVSDWEFNGFTIITMINTMQQTKYYVPSHSASKVESLKRWPMDKPLEKVGMEDSKQKNAKAAKDSAIVNFGIFKELSGH</sequence>
<name>A0A8H7PZL9_9FUNG</name>
<dbReference type="PANTHER" id="PTHR15141:SF76">
    <property type="entry name" value="TRANSCRIPTION ELONGATION FACTOR B POLYPEPTIDE 3"/>
    <property type="match status" value="1"/>
</dbReference>
<dbReference type="Proteomes" id="UP000612746">
    <property type="component" value="Unassembled WGS sequence"/>
</dbReference>
<dbReference type="InterPro" id="IPR051870">
    <property type="entry name" value="Elongin-A_domain"/>
</dbReference>
<dbReference type="OrthoDB" id="21513at2759"/>
<dbReference type="GO" id="GO:0070449">
    <property type="term" value="C:elongin complex"/>
    <property type="evidence" value="ECO:0007669"/>
    <property type="project" value="InterPro"/>
</dbReference>
<organism evidence="1 2">
    <name type="scientific">Umbelopsis vinacea</name>
    <dbReference type="NCBI Taxonomy" id="44442"/>
    <lineage>
        <taxon>Eukaryota</taxon>
        <taxon>Fungi</taxon>
        <taxon>Fungi incertae sedis</taxon>
        <taxon>Mucoromycota</taxon>
        <taxon>Mucoromycotina</taxon>
        <taxon>Umbelopsidomycetes</taxon>
        <taxon>Umbelopsidales</taxon>
        <taxon>Umbelopsidaceae</taxon>
        <taxon>Umbelopsis</taxon>
    </lineage>
</organism>
<keyword evidence="2" id="KW-1185">Reference proteome</keyword>